<organism evidence="1">
    <name type="scientific">Iconisemion striatum</name>
    <dbReference type="NCBI Taxonomy" id="60296"/>
    <lineage>
        <taxon>Eukaryota</taxon>
        <taxon>Metazoa</taxon>
        <taxon>Chordata</taxon>
        <taxon>Craniata</taxon>
        <taxon>Vertebrata</taxon>
        <taxon>Euteleostomi</taxon>
        <taxon>Actinopterygii</taxon>
        <taxon>Neopterygii</taxon>
        <taxon>Teleostei</taxon>
        <taxon>Neoteleostei</taxon>
        <taxon>Acanthomorphata</taxon>
        <taxon>Ovalentaria</taxon>
        <taxon>Atherinomorphae</taxon>
        <taxon>Cyprinodontiformes</taxon>
        <taxon>Nothobranchiidae</taxon>
        <taxon>Iconisemion</taxon>
    </lineage>
</organism>
<sequence length="48" mass="5606">NTHLRTMNGSDTWNNVRCESKSRTELDCKHGSFPLPRAEPEPKWVYNC</sequence>
<feature type="non-terminal residue" evidence="1">
    <location>
        <position position="48"/>
    </location>
</feature>
<reference evidence="1" key="1">
    <citation type="submission" date="2016-05" db="EMBL/GenBank/DDBJ databases">
        <authorList>
            <person name="Lavstsen T."/>
            <person name="Jespersen J.S."/>
        </authorList>
    </citation>
    <scope>NUCLEOTIDE SEQUENCE</scope>
    <source>
        <tissue evidence="1">Brain</tissue>
    </source>
</reference>
<name>A0A1A7WFQ9_9TELE</name>
<dbReference type="EMBL" id="HADW01002969">
    <property type="protein sequence ID" value="SBP04369.1"/>
    <property type="molecule type" value="Transcribed_RNA"/>
</dbReference>
<dbReference type="AlphaFoldDB" id="A0A1A7WFQ9"/>
<proteinExistence type="predicted"/>
<reference evidence="1" key="2">
    <citation type="submission" date="2016-06" db="EMBL/GenBank/DDBJ databases">
        <title>The genome of a short-lived fish provides insights into sex chromosome evolution and the genetic control of aging.</title>
        <authorList>
            <person name="Reichwald K."/>
            <person name="Felder M."/>
            <person name="Petzold A."/>
            <person name="Koch P."/>
            <person name="Groth M."/>
            <person name="Platzer M."/>
        </authorList>
    </citation>
    <scope>NUCLEOTIDE SEQUENCE</scope>
    <source>
        <tissue evidence="1">Brain</tissue>
    </source>
</reference>
<evidence type="ECO:0000313" key="1">
    <source>
        <dbReference type="EMBL" id="SBP04369.1"/>
    </source>
</evidence>
<feature type="non-terminal residue" evidence="1">
    <location>
        <position position="1"/>
    </location>
</feature>
<protein>
    <submittedName>
        <fullName evidence="1">Uncharacterized protein</fullName>
    </submittedName>
</protein>
<accession>A0A1A7WFQ9</accession>
<gene>
    <name evidence="1" type="primary">Nfu_g_1_022661</name>
</gene>